<dbReference type="OrthoDB" id="5362512at2759"/>
<dbReference type="PANTHER" id="PTHR33112">
    <property type="entry name" value="DOMAIN PROTEIN, PUTATIVE-RELATED"/>
    <property type="match status" value="1"/>
</dbReference>
<dbReference type="AlphaFoldDB" id="A0A6A6HW00"/>
<organism evidence="2 3">
    <name type="scientific">Trematosphaeria pertusa</name>
    <dbReference type="NCBI Taxonomy" id="390896"/>
    <lineage>
        <taxon>Eukaryota</taxon>
        <taxon>Fungi</taxon>
        <taxon>Dikarya</taxon>
        <taxon>Ascomycota</taxon>
        <taxon>Pezizomycotina</taxon>
        <taxon>Dothideomycetes</taxon>
        <taxon>Pleosporomycetidae</taxon>
        <taxon>Pleosporales</taxon>
        <taxon>Massarineae</taxon>
        <taxon>Trematosphaeriaceae</taxon>
        <taxon>Trematosphaeria</taxon>
    </lineage>
</organism>
<name>A0A6A6HW00_9PLEO</name>
<dbReference type="GeneID" id="54573485"/>
<dbReference type="Proteomes" id="UP000800094">
    <property type="component" value="Unassembled WGS sequence"/>
</dbReference>
<dbReference type="RefSeq" id="XP_033676942.1">
    <property type="nucleotide sequence ID" value="XM_033820155.1"/>
</dbReference>
<evidence type="ECO:0000313" key="3">
    <source>
        <dbReference type="Proteomes" id="UP000800094"/>
    </source>
</evidence>
<reference evidence="2" key="1">
    <citation type="journal article" date="2020" name="Stud. Mycol.">
        <title>101 Dothideomycetes genomes: a test case for predicting lifestyles and emergence of pathogens.</title>
        <authorList>
            <person name="Haridas S."/>
            <person name="Albert R."/>
            <person name="Binder M."/>
            <person name="Bloem J."/>
            <person name="Labutti K."/>
            <person name="Salamov A."/>
            <person name="Andreopoulos B."/>
            <person name="Baker S."/>
            <person name="Barry K."/>
            <person name="Bills G."/>
            <person name="Bluhm B."/>
            <person name="Cannon C."/>
            <person name="Castanera R."/>
            <person name="Culley D."/>
            <person name="Daum C."/>
            <person name="Ezra D."/>
            <person name="Gonzalez J."/>
            <person name="Henrissat B."/>
            <person name="Kuo A."/>
            <person name="Liang C."/>
            <person name="Lipzen A."/>
            <person name="Lutzoni F."/>
            <person name="Magnuson J."/>
            <person name="Mondo S."/>
            <person name="Nolan M."/>
            <person name="Ohm R."/>
            <person name="Pangilinan J."/>
            <person name="Park H.-J."/>
            <person name="Ramirez L."/>
            <person name="Alfaro M."/>
            <person name="Sun H."/>
            <person name="Tritt A."/>
            <person name="Yoshinaga Y."/>
            <person name="Zwiers L.-H."/>
            <person name="Turgeon B."/>
            <person name="Goodwin S."/>
            <person name="Spatafora J."/>
            <person name="Crous P."/>
            <person name="Grigoriev I."/>
        </authorList>
    </citation>
    <scope>NUCLEOTIDE SEQUENCE</scope>
    <source>
        <strain evidence="2">CBS 122368</strain>
    </source>
</reference>
<dbReference type="EMBL" id="ML987209">
    <property type="protein sequence ID" value="KAF2241938.1"/>
    <property type="molecule type" value="Genomic_DNA"/>
</dbReference>
<keyword evidence="3" id="KW-1185">Reference proteome</keyword>
<feature type="domain" description="Heterokaryon incompatibility" evidence="1">
    <location>
        <begin position="207"/>
        <end position="361"/>
    </location>
</feature>
<sequence>MICYVCDGVLQHRNGLLSNSINSDGHRIIKMVHHRTARSLQDSVVQGCYICRLLWDDLSDVDQEALKVVSNRATLKERQRRRGVAHREYQHLFTECFLERFDVGYLLTIKFSEAKKSHTVSGYFLSPISSNQSTSGHRPSSYSTSSDEAWETATGWLKDCLTTHSACNNGSHSSWYPTRLLHVGQHGEHSKTIRLVCTADDPPSGPYVTLSHCWGAASFIQLVRAKIDNFCSGIPLSILPKTFKDAVFVTRRLGISYLWIDSLCILQDKDDLSDWSAEAAMMDKVYTHSYCNLSAAAAMDSSRGLFFPRNPRSFNSVKVDLCVRGFTKEIDYVRCTVTDRFYWLHNVWESPVNKRGWVLQERLLSPRVLHFGSNQLLWECRELDAAEVYPHGLPNALRRSAYTNFKRQEADVDAVHLHEDWRAIVHTYSRTTLSRPGDKLVAISGIAKRMQTILDDEYIAGLWRADLPIQLLWHTLGRKSDGALSARPCAYRAPTWSWASLDGEIIFVDQIFRILADEFAVVNDVQLEYATKDTTGAVTSGYLDLVGYLKPFRLVRDFGFGCYLDYWDTSELENEGRQLWCMAVCVHRSIGSSPYWADGDCCMSVLLLKLVDEEKGLFERIGLAGRVNPDQGMVEALVTESENGLQMPCRSYEDGKHTIRIV</sequence>
<protein>
    <submittedName>
        <fullName evidence="2">HET-domain-containing protein</fullName>
    </submittedName>
</protein>
<gene>
    <name evidence="2" type="ORF">BU26DRAFT_162067</name>
</gene>
<dbReference type="PANTHER" id="PTHR33112:SF11">
    <property type="entry name" value="HETEROKARYON INCOMPATIBILITY DOMAIN-CONTAINING PROTEIN"/>
    <property type="match status" value="1"/>
</dbReference>
<evidence type="ECO:0000259" key="1">
    <source>
        <dbReference type="Pfam" id="PF06985"/>
    </source>
</evidence>
<proteinExistence type="predicted"/>
<dbReference type="InterPro" id="IPR010730">
    <property type="entry name" value="HET"/>
</dbReference>
<accession>A0A6A6HW00</accession>
<evidence type="ECO:0000313" key="2">
    <source>
        <dbReference type="EMBL" id="KAF2241938.1"/>
    </source>
</evidence>
<dbReference type="Pfam" id="PF06985">
    <property type="entry name" value="HET"/>
    <property type="match status" value="1"/>
</dbReference>